<keyword evidence="4" id="KW-0449">Lipoprotein</keyword>
<dbReference type="RefSeq" id="XP_004257081.1">
    <property type="nucleotide sequence ID" value="XM_004257033.1"/>
</dbReference>
<name>A0A0A1UAW0_ENTIV</name>
<dbReference type="InterPro" id="IPR005225">
    <property type="entry name" value="Small_GTP-bd"/>
</dbReference>
<dbReference type="Proteomes" id="UP000014680">
    <property type="component" value="Unassembled WGS sequence"/>
</dbReference>
<dbReference type="SMART" id="SM00174">
    <property type="entry name" value="RHO"/>
    <property type="match status" value="1"/>
</dbReference>
<evidence type="ECO:0000256" key="3">
    <source>
        <dbReference type="ARBA" id="ARBA00023134"/>
    </source>
</evidence>
<dbReference type="InterPro" id="IPR050227">
    <property type="entry name" value="Rab"/>
</dbReference>
<protein>
    <submittedName>
        <fullName evidence="5">Uncharacterized protein</fullName>
    </submittedName>
</protein>
<organism evidence="5 6">
    <name type="scientific">Entamoeba invadens IP1</name>
    <dbReference type="NCBI Taxonomy" id="370355"/>
    <lineage>
        <taxon>Eukaryota</taxon>
        <taxon>Amoebozoa</taxon>
        <taxon>Evosea</taxon>
        <taxon>Archamoebae</taxon>
        <taxon>Mastigamoebida</taxon>
        <taxon>Entamoebidae</taxon>
        <taxon>Entamoeba</taxon>
    </lineage>
</organism>
<dbReference type="PANTHER" id="PTHR47977">
    <property type="entry name" value="RAS-RELATED PROTEIN RAB"/>
    <property type="match status" value="1"/>
</dbReference>
<dbReference type="PROSITE" id="PS51421">
    <property type="entry name" value="RAS"/>
    <property type="match status" value="1"/>
</dbReference>
<dbReference type="GeneID" id="14889281"/>
<evidence type="ECO:0000313" key="6">
    <source>
        <dbReference type="Proteomes" id="UP000014680"/>
    </source>
</evidence>
<keyword evidence="2" id="KW-0547">Nucleotide-binding</keyword>
<dbReference type="AlphaFoldDB" id="A0A0A1UAW0"/>
<dbReference type="SMART" id="SM00175">
    <property type="entry name" value="RAB"/>
    <property type="match status" value="1"/>
</dbReference>
<reference evidence="5 6" key="1">
    <citation type="submission" date="2012-10" db="EMBL/GenBank/DDBJ databases">
        <authorList>
            <person name="Zafar N."/>
            <person name="Inman J."/>
            <person name="Hall N."/>
            <person name="Lorenzi H."/>
            <person name="Caler E."/>
        </authorList>
    </citation>
    <scope>NUCLEOTIDE SEQUENCE [LARGE SCALE GENOMIC DNA]</scope>
    <source>
        <strain evidence="5 6">IP1</strain>
    </source>
</reference>
<dbReference type="CDD" id="cd00154">
    <property type="entry name" value="Rab"/>
    <property type="match status" value="1"/>
</dbReference>
<comment type="similarity">
    <text evidence="1">Belongs to the small GTPase superfamily. Rho family.</text>
</comment>
<dbReference type="GO" id="GO:0005525">
    <property type="term" value="F:GTP binding"/>
    <property type="evidence" value="ECO:0007669"/>
    <property type="project" value="UniProtKB-KW"/>
</dbReference>
<dbReference type="FunFam" id="3.40.50.300:FF:000808">
    <property type="entry name" value="Small GTP-binding protein, putative"/>
    <property type="match status" value="1"/>
</dbReference>
<dbReference type="GO" id="GO:0003924">
    <property type="term" value="F:GTPase activity"/>
    <property type="evidence" value="ECO:0007669"/>
    <property type="project" value="InterPro"/>
</dbReference>
<dbReference type="InterPro" id="IPR027417">
    <property type="entry name" value="P-loop_NTPase"/>
</dbReference>
<keyword evidence="6" id="KW-1185">Reference proteome</keyword>
<dbReference type="OrthoDB" id="26525at2759"/>
<dbReference type="NCBIfam" id="TIGR00231">
    <property type="entry name" value="small_GTP"/>
    <property type="match status" value="1"/>
</dbReference>
<dbReference type="PROSITE" id="PS51420">
    <property type="entry name" value="RHO"/>
    <property type="match status" value="1"/>
</dbReference>
<evidence type="ECO:0000256" key="2">
    <source>
        <dbReference type="ARBA" id="ARBA00022741"/>
    </source>
</evidence>
<accession>A0A0A1UAW0</accession>
<dbReference type="KEGG" id="eiv:EIN_505160"/>
<gene>
    <name evidence="5" type="ORF">EIN_505160</name>
</gene>
<dbReference type="VEuPathDB" id="AmoebaDB:EIN_505160"/>
<dbReference type="EMBL" id="KB206500">
    <property type="protein sequence ID" value="ELP90310.1"/>
    <property type="molecule type" value="Genomic_DNA"/>
</dbReference>
<dbReference type="Gene3D" id="3.40.50.300">
    <property type="entry name" value="P-loop containing nucleotide triphosphate hydrolases"/>
    <property type="match status" value="1"/>
</dbReference>
<dbReference type="SUPFAM" id="SSF52540">
    <property type="entry name" value="P-loop containing nucleoside triphosphate hydrolases"/>
    <property type="match status" value="1"/>
</dbReference>
<evidence type="ECO:0000313" key="5">
    <source>
        <dbReference type="EMBL" id="ELP90310.1"/>
    </source>
</evidence>
<keyword evidence="3" id="KW-0342">GTP-binding</keyword>
<dbReference type="InterPro" id="IPR001806">
    <property type="entry name" value="Small_GTPase"/>
</dbReference>
<dbReference type="PROSITE" id="PS51419">
    <property type="entry name" value="RAB"/>
    <property type="match status" value="1"/>
</dbReference>
<evidence type="ECO:0000256" key="1">
    <source>
        <dbReference type="ARBA" id="ARBA00010142"/>
    </source>
</evidence>
<proteinExistence type="inferred from homology"/>
<dbReference type="OMA" id="DAQKYIT"/>
<dbReference type="PRINTS" id="PR00449">
    <property type="entry name" value="RASTRNSFRMNG"/>
</dbReference>
<dbReference type="Pfam" id="PF00071">
    <property type="entry name" value="Ras"/>
    <property type="match status" value="1"/>
</dbReference>
<dbReference type="SMART" id="SM00173">
    <property type="entry name" value="RAS"/>
    <property type="match status" value="1"/>
</dbReference>
<evidence type="ECO:0000256" key="4">
    <source>
        <dbReference type="ARBA" id="ARBA00023288"/>
    </source>
</evidence>
<sequence>MQRNSFSQLMSTLKHVLLGNLGVGKTCIAQRYALNQFLPNSPPTLCADFCTKRVQIAKVDVELNIWDTAGSERFRSMISMYYRGAKSCMIVYDITSKESFCSVEEWYNLLKDNIEDVNKTVVMIVGTKTDLEDKREVSVDEGVKLSQKLECLFMEVTSKEGESLLLK</sequence>